<comment type="caution">
    <text evidence="1">The sequence shown here is derived from an EMBL/GenBank/DDBJ whole genome shotgun (WGS) entry which is preliminary data.</text>
</comment>
<organism evidence="1 2">
    <name type="scientific">Marmota monax</name>
    <name type="common">Woodchuck</name>
    <dbReference type="NCBI Taxonomy" id="9995"/>
    <lineage>
        <taxon>Eukaryota</taxon>
        <taxon>Metazoa</taxon>
        <taxon>Chordata</taxon>
        <taxon>Craniata</taxon>
        <taxon>Vertebrata</taxon>
        <taxon>Euteleostomi</taxon>
        <taxon>Mammalia</taxon>
        <taxon>Eutheria</taxon>
        <taxon>Euarchontoglires</taxon>
        <taxon>Glires</taxon>
        <taxon>Rodentia</taxon>
        <taxon>Sciuromorpha</taxon>
        <taxon>Sciuridae</taxon>
        <taxon>Xerinae</taxon>
        <taxon>Marmotini</taxon>
        <taxon>Marmota</taxon>
    </lineage>
</organism>
<reference evidence="1" key="1">
    <citation type="submission" date="2019-04" db="EMBL/GenBank/DDBJ databases">
        <authorList>
            <person name="Alioto T."/>
            <person name="Alioto T."/>
        </authorList>
    </citation>
    <scope>NUCLEOTIDE SEQUENCE [LARGE SCALE GENOMIC DNA]</scope>
</reference>
<keyword evidence="2" id="KW-1185">Reference proteome</keyword>
<name>A0A5E4BR02_MARMO</name>
<gene>
    <name evidence="1" type="ORF">MONAX_5E031279</name>
</gene>
<protein>
    <submittedName>
        <fullName evidence="1">Uncharacterized protein</fullName>
    </submittedName>
</protein>
<evidence type="ECO:0000313" key="2">
    <source>
        <dbReference type="Proteomes" id="UP000335636"/>
    </source>
</evidence>
<proteinExistence type="predicted"/>
<accession>A0A5E4BR02</accession>
<dbReference type="AlphaFoldDB" id="A0A5E4BR02"/>
<sequence>MAGLQESPINAEASSCCRAALLVEGTVATCSTAVSFRTSVFSSKAQQQPSYLVSTTGVEHWQHITAAVYVVPRLGSSWDGCRVSPQANTMQA</sequence>
<evidence type="ECO:0000313" key="1">
    <source>
        <dbReference type="EMBL" id="VTJ71112.1"/>
    </source>
</evidence>
<dbReference type="EMBL" id="CABDUW010000540">
    <property type="protein sequence ID" value="VTJ71112.1"/>
    <property type="molecule type" value="Genomic_DNA"/>
</dbReference>
<dbReference type="Proteomes" id="UP000335636">
    <property type="component" value="Unassembled WGS sequence"/>
</dbReference>